<reference evidence="3" key="1">
    <citation type="submission" date="2014-09" db="EMBL/GenBank/DDBJ databases">
        <authorList>
            <person name="Magalhaes I.L.F."/>
            <person name="Oliveira U."/>
            <person name="Santos F.R."/>
            <person name="Vidigal T.H.D.A."/>
            <person name="Brescovit A.D."/>
            <person name="Santos A.J."/>
        </authorList>
    </citation>
    <scope>NUCLEOTIDE SEQUENCE</scope>
    <source>
        <tissue evidence="3">Shoot tissue taken approximately 20 cm above the soil surface</tissue>
    </source>
</reference>
<feature type="region of interest" description="Disordered" evidence="1">
    <location>
        <begin position="29"/>
        <end position="100"/>
    </location>
</feature>
<evidence type="ECO:0000256" key="2">
    <source>
        <dbReference type="SAM" id="SignalP"/>
    </source>
</evidence>
<reference evidence="3" key="2">
    <citation type="journal article" date="2015" name="Data Brief">
        <title>Shoot transcriptome of the giant reed, Arundo donax.</title>
        <authorList>
            <person name="Barrero R.A."/>
            <person name="Guerrero F.D."/>
            <person name="Moolhuijzen P."/>
            <person name="Goolsby J.A."/>
            <person name="Tidwell J."/>
            <person name="Bellgard S.E."/>
            <person name="Bellgard M.I."/>
        </authorList>
    </citation>
    <scope>NUCLEOTIDE SEQUENCE</scope>
    <source>
        <tissue evidence="3">Shoot tissue taken approximately 20 cm above the soil surface</tissue>
    </source>
</reference>
<feature type="signal peptide" evidence="2">
    <location>
        <begin position="1"/>
        <end position="22"/>
    </location>
</feature>
<proteinExistence type="predicted"/>
<dbReference type="AlphaFoldDB" id="A0A0A9CZA9"/>
<accession>A0A0A9CZA9</accession>
<feature type="chain" id="PRO_5002043401" evidence="2">
    <location>
        <begin position="23"/>
        <end position="129"/>
    </location>
</feature>
<organism evidence="3">
    <name type="scientific">Arundo donax</name>
    <name type="common">Giant reed</name>
    <name type="synonym">Donax arundinaceus</name>
    <dbReference type="NCBI Taxonomy" id="35708"/>
    <lineage>
        <taxon>Eukaryota</taxon>
        <taxon>Viridiplantae</taxon>
        <taxon>Streptophyta</taxon>
        <taxon>Embryophyta</taxon>
        <taxon>Tracheophyta</taxon>
        <taxon>Spermatophyta</taxon>
        <taxon>Magnoliopsida</taxon>
        <taxon>Liliopsida</taxon>
        <taxon>Poales</taxon>
        <taxon>Poaceae</taxon>
        <taxon>PACMAD clade</taxon>
        <taxon>Arundinoideae</taxon>
        <taxon>Arundineae</taxon>
        <taxon>Arundo</taxon>
    </lineage>
</organism>
<name>A0A0A9CZA9_ARUDO</name>
<dbReference type="EMBL" id="GBRH01216949">
    <property type="protein sequence ID" value="JAD80946.1"/>
    <property type="molecule type" value="Transcribed_RNA"/>
</dbReference>
<evidence type="ECO:0000313" key="3">
    <source>
        <dbReference type="EMBL" id="JAD80946.1"/>
    </source>
</evidence>
<keyword evidence="2" id="KW-0732">Signal</keyword>
<sequence length="129" mass="14322">MELVLLLLSYFLVGPFLKQTVACPEAVLPGGGGGRGDDRPWQVRSGHGRTARTTDRRGAARAFQRSGRRRRAAAWRDSRAAGAPLLGPGWDRRRRHGPKGRRRVLLCSVRDWREGGGVDQKQGRWAAAR</sequence>
<evidence type="ECO:0000256" key="1">
    <source>
        <dbReference type="SAM" id="MobiDB-lite"/>
    </source>
</evidence>
<protein>
    <submittedName>
        <fullName evidence="3">Uncharacterized protein</fullName>
    </submittedName>
</protein>